<dbReference type="InterPro" id="IPR059215">
    <property type="entry name" value="BRCT2_TopBP1-like"/>
</dbReference>
<dbReference type="CDD" id="cd17731">
    <property type="entry name" value="BRCT_TopBP1_rpt2_like"/>
    <property type="match status" value="1"/>
</dbReference>
<dbReference type="AlphaFoldDB" id="A0A4U0TVN2"/>
<reference evidence="4 5" key="1">
    <citation type="submission" date="2017-03" db="EMBL/GenBank/DDBJ databases">
        <title>Genomes of endolithic fungi from Antarctica.</title>
        <authorList>
            <person name="Coleine C."/>
            <person name="Masonjones S."/>
            <person name="Stajich J.E."/>
        </authorList>
    </citation>
    <scope>NUCLEOTIDE SEQUENCE [LARGE SCALE GENOMIC DNA]</scope>
    <source>
        <strain evidence="4 5">CCFEE 6315</strain>
    </source>
</reference>
<evidence type="ECO:0000313" key="4">
    <source>
        <dbReference type="EMBL" id="TKA25895.1"/>
    </source>
</evidence>
<feature type="domain" description="BRCT" evidence="3">
    <location>
        <begin position="222"/>
        <end position="312"/>
    </location>
</feature>
<dbReference type="OrthoDB" id="251770at2759"/>
<protein>
    <recommendedName>
        <fullName evidence="3">BRCT domain-containing protein</fullName>
    </recommendedName>
</protein>
<feature type="region of interest" description="Disordered" evidence="2">
    <location>
        <begin position="338"/>
        <end position="382"/>
    </location>
</feature>
<evidence type="ECO:0000256" key="1">
    <source>
        <dbReference type="ARBA" id="ARBA00022737"/>
    </source>
</evidence>
<dbReference type="Proteomes" id="UP000308549">
    <property type="component" value="Unassembled WGS sequence"/>
</dbReference>
<dbReference type="Gene3D" id="3.40.970.10">
    <property type="entry name" value="Ribonuclease H1, N-terminal domain"/>
    <property type="match status" value="1"/>
</dbReference>
<dbReference type="PROSITE" id="PS50172">
    <property type="entry name" value="BRCT"/>
    <property type="match status" value="2"/>
</dbReference>
<dbReference type="GO" id="GO:0033314">
    <property type="term" value="P:mitotic DNA replication checkpoint signaling"/>
    <property type="evidence" value="ECO:0007669"/>
    <property type="project" value="TreeGrafter"/>
</dbReference>
<keyword evidence="5" id="KW-1185">Reference proteome</keyword>
<dbReference type="GO" id="GO:0007095">
    <property type="term" value="P:mitotic G2 DNA damage checkpoint signaling"/>
    <property type="evidence" value="ECO:0007669"/>
    <property type="project" value="TreeGrafter"/>
</dbReference>
<evidence type="ECO:0000259" key="3">
    <source>
        <dbReference type="PROSITE" id="PS50172"/>
    </source>
</evidence>
<sequence length="657" mass="71840">MSSKWNGGWDVPNKNEPPYDTEGSRRVHRRHLVAVDVPVHVDKTSKKRKRDAGDEKMAEVATDESLPPPQHDTTSATEPKTVDTVKSTPRAMSKLFSGLKVHIDWPEGTRKRSVVEGLRQRGGQIHHEPFHDTTLLVTTGSSSRVRLYAKRHNIRMVTIDWLEASLSSDKLAPVNLYDVDRTGQLRTNFNGDSRQAPELEQESVLAWIQNHESQSQTSTPGHASHIFRGLKICVTSGARKERDSICMLVQQHGGVYDWNFADDATHIIAFSRHGQRWDLALARRPALKIVSEQWLKDCVESGERKDETSYDPVNGEERGLDELHSLGSSQNIIVAPPSNQQHAQRLAAETPSRGQKRRRVEELSPSVRQTQRAETSGSVSLPKGATACRRQLCSGAPLTGNADFVVKDSQETVDEEDSIATQSTRMSLPHGGTPGLGRIAAQAAQQSSVTSAVDAGAGRTADRTIASSTEEAVAPAQNGYTRDHKTIPRLQSRPSPDVQVKQTPAQTPTPDDPTMDPTVRTVPLAQLPTPPRSSQTPTTHWTLDNITIPRAKKIYAVRRGHRPGFYWSYDAVLAEVSEVPYNLYRVFKNTAVGQQHALDFLNHSPDGKGKCGFGCSPRCRGVEEEYAVVQRGVGVGGGVGGGGVDGDLETAAKGGPG</sequence>
<dbReference type="EMBL" id="NAJL01000032">
    <property type="protein sequence ID" value="TKA25895.1"/>
    <property type="molecule type" value="Genomic_DNA"/>
</dbReference>
<feature type="region of interest" description="Disordered" evidence="2">
    <location>
        <begin position="1"/>
        <end position="86"/>
    </location>
</feature>
<feature type="domain" description="BRCT" evidence="3">
    <location>
        <begin position="91"/>
        <end position="179"/>
    </location>
</feature>
<dbReference type="Pfam" id="PF01693">
    <property type="entry name" value="Cauli_VI"/>
    <property type="match status" value="1"/>
</dbReference>
<keyword evidence="1" id="KW-0677">Repeat</keyword>
<proteinExistence type="predicted"/>
<feature type="compositionally biased region" description="Polar residues" evidence="2">
    <location>
        <begin position="366"/>
        <end position="379"/>
    </location>
</feature>
<accession>A0A4U0TVN2</accession>
<dbReference type="InterPro" id="IPR037056">
    <property type="entry name" value="RNase_H1_N_sf"/>
</dbReference>
<comment type="caution">
    <text evidence="4">The sequence shown here is derived from an EMBL/GenBank/DDBJ whole genome shotgun (WGS) entry which is preliminary data.</text>
</comment>
<feature type="region of interest" description="Disordered" evidence="2">
    <location>
        <begin position="451"/>
        <end position="516"/>
    </location>
</feature>
<dbReference type="InterPro" id="IPR011320">
    <property type="entry name" value="RNase_H1_N"/>
</dbReference>
<dbReference type="GO" id="GO:0006270">
    <property type="term" value="P:DNA replication initiation"/>
    <property type="evidence" value="ECO:0007669"/>
    <property type="project" value="TreeGrafter"/>
</dbReference>
<evidence type="ECO:0000256" key="2">
    <source>
        <dbReference type="SAM" id="MobiDB-lite"/>
    </source>
</evidence>
<dbReference type="SUPFAM" id="SSF52113">
    <property type="entry name" value="BRCT domain"/>
    <property type="match status" value="2"/>
</dbReference>
<evidence type="ECO:0000313" key="5">
    <source>
        <dbReference type="Proteomes" id="UP000308549"/>
    </source>
</evidence>
<dbReference type="Pfam" id="PF00533">
    <property type="entry name" value="BRCT"/>
    <property type="match status" value="1"/>
</dbReference>
<gene>
    <name evidence="4" type="ORF">B0A50_05650</name>
</gene>
<dbReference type="SMART" id="SM00292">
    <property type="entry name" value="BRCT"/>
    <property type="match status" value="2"/>
</dbReference>
<dbReference type="Gene3D" id="3.40.50.10190">
    <property type="entry name" value="BRCT domain"/>
    <property type="match status" value="2"/>
</dbReference>
<dbReference type="InterPro" id="IPR001357">
    <property type="entry name" value="BRCT_dom"/>
</dbReference>
<dbReference type="PANTHER" id="PTHR13561:SF20">
    <property type="entry name" value="DNA TOPOISOMERASE 2-BINDING PROTEIN 1"/>
    <property type="match status" value="1"/>
</dbReference>
<dbReference type="InterPro" id="IPR036420">
    <property type="entry name" value="BRCT_dom_sf"/>
</dbReference>
<name>A0A4U0TVN2_9PEZI</name>
<organism evidence="4 5">
    <name type="scientific">Salinomyces thailandicus</name>
    <dbReference type="NCBI Taxonomy" id="706561"/>
    <lineage>
        <taxon>Eukaryota</taxon>
        <taxon>Fungi</taxon>
        <taxon>Dikarya</taxon>
        <taxon>Ascomycota</taxon>
        <taxon>Pezizomycotina</taxon>
        <taxon>Dothideomycetes</taxon>
        <taxon>Dothideomycetidae</taxon>
        <taxon>Mycosphaerellales</taxon>
        <taxon>Teratosphaeriaceae</taxon>
        <taxon>Salinomyces</taxon>
    </lineage>
</organism>
<dbReference type="PANTHER" id="PTHR13561">
    <property type="entry name" value="DNA REPLICATION REGULATOR DPB11-RELATED"/>
    <property type="match status" value="1"/>
</dbReference>